<keyword evidence="2" id="KW-1185">Reference proteome</keyword>
<protein>
    <submittedName>
        <fullName evidence="1">Uncharacterized protein</fullName>
    </submittedName>
</protein>
<dbReference type="PANTHER" id="PTHR28208:SF3">
    <property type="entry name" value="PHOSPHATIDATE PHOSPHATASE APP1"/>
    <property type="match status" value="1"/>
</dbReference>
<proteinExistence type="predicted"/>
<dbReference type="Pfam" id="PF09949">
    <property type="entry name" value="APP1_cat"/>
    <property type="match status" value="1"/>
</dbReference>
<dbReference type="OrthoDB" id="9789875at2"/>
<dbReference type="Proteomes" id="UP000033566">
    <property type="component" value="Chromosome"/>
</dbReference>
<dbReference type="EMBL" id="CP011311">
    <property type="protein sequence ID" value="AKE39071.1"/>
    <property type="molecule type" value="Genomic_DNA"/>
</dbReference>
<gene>
    <name evidence="1" type="ORF">UL81_05515</name>
</gene>
<dbReference type="HOGENOM" id="CLU_038931_0_0_11"/>
<organism evidence="1 2">
    <name type="scientific">Corynebacterium camporealensis</name>
    <dbReference type="NCBI Taxonomy" id="161896"/>
    <lineage>
        <taxon>Bacteria</taxon>
        <taxon>Bacillati</taxon>
        <taxon>Actinomycetota</taxon>
        <taxon>Actinomycetes</taxon>
        <taxon>Mycobacteriales</taxon>
        <taxon>Corynebacteriaceae</taxon>
        <taxon>Corynebacterium</taxon>
    </lineage>
</organism>
<dbReference type="PATRIC" id="fig|161896.4.peg.1082"/>
<dbReference type="InterPro" id="IPR052935">
    <property type="entry name" value="Mg2+_PAP"/>
</dbReference>
<name>A0A0F6TAZ9_9CORY</name>
<dbReference type="KEGG" id="ccj:UL81_05515"/>
<evidence type="ECO:0000313" key="1">
    <source>
        <dbReference type="EMBL" id="AKE39071.1"/>
    </source>
</evidence>
<dbReference type="AlphaFoldDB" id="A0A0F6TAZ9"/>
<sequence length="340" mass="38037">MALSDIARKVEKTINRVGVKRSTSKGWKPQFTGYAGYGTTEHVHVLGRVLMQDPDSENTDNWAQRGYKQFFTIQVGGHPVTAQAGKQTISGTTNANGYFDLLIYDHGLEPGWQEVTISSEGMETITTDVLIVDPATKTGIISDIDDTIMVTWLPRVMTAAWNSWVKRTNTRQPVEGMTAFFHELHEHYPDAPVFYLSTGAWNTYPTLKSFMAQNGYPRGPMLLTDWGPTPTGLFRSGQEHKKVQLRNLFINYPDMNWILIGDDGQHDPLTYGNAANDHPNRIHSVAIRNLSPQEQLLSHGSMKPLAEANEEGQITVPLIQGATGHQLAKKFRQILHKVRA</sequence>
<dbReference type="GO" id="GO:0008195">
    <property type="term" value="F:phosphatidate phosphatase activity"/>
    <property type="evidence" value="ECO:0007669"/>
    <property type="project" value="InterPro"/>
</dbReference>
<dbReference type="RefSeq" id="WP_035105546.1">
    <property type="nucleotide sequence ID" value="NZ_CP011311.1"/>
</dbReference>
<dbReference type="InterPro" id="IPR019236">
    <property type="entry name" value="APP1_cat"/>
</dbReference>
<evidence type="ECO:0000313" key="2">
    <source>
        <dbReference type="Proteomes" id="UP000033566"/>
    </source>
</evidence>
<reference evidence="1 2" key="1">
    <citation type="journal article" date="2015" name="Genome Announc.">
        <title>Complete Genome Sequence of Corynebacterium camporealensis DSM 44610, Isolated from the Milk of a Manchega Sheep with Subclinical Mastitis.</title>
        <authorList>
            <person name="Ruckert C."/>
            <person name="Albersmeier A."/>
            <person name="Winkler A."/>
            <person name="Tauch A."/>
        </authorList>
    </citation>
    <scope>NUCLEOTIDE SEQUENCE [LARGE SCALE GENOMIC DNA]</scope>
    <source>
        <strain evidence="1 2">DSM 44610</strain>
    </source>
</reference>
<dbReference type="STRING" id="161896.UL81_05515"/>
<accession>A0A0F6TAZ9</accession>
<dbReference type="PANTHER" id="PTHR28208">
    <property type="entry name" value="PHOSPHATIDATE PHOSPHATASE APP1"/>
    <property type="match status" value="1"/>
</dbReference>